<keyword evidence="11" id="KW-0472">Membrane</keyword>
<dbReference type="PANTHER" id="PTHR24305:SF210">
    <property type="entry name" value="CYTOCHROME P450 MONOOXYGENASE ASQL-RELATED"/>
    <property type="match status" value="1"/>
</dbReference>
<dbReference type="OrthoDB" id="1470350at2759"/>
<keyword evidence="8 13" id="KW-0560">Oxidoreductase</keyword>
<dbReference type="RefSeq" id="XP_033443643.1">
    <property type="nucleotide sequence ID" value="XM_033594236.1"/>
</dbReference>
<sequence>MIKFFWLLFPVAFIGYVALKCLYNIYLHPLRSYPGPLAARASVLPSQKNLLRGRLHLWTQDLHRQYGPVVRLSPNELSFIDPDVWKDVYGHRASAFTKSLSSYGPDVHGNPPGILRAENADHARQRKTVSHAFSDKALREQEELLKSYVSLLVEKLQGIAAGQLQADLVQWYNFTTFDIMADLTFGESLNQLSDSGYHPWVWAVFSHIKLISLSRVCREWPGLSELFQNLLPKDAKEKRRQHLEFSANMLKKRMARETERPDIWTFVSRNAGQKGGLHATELNSNGAFFMLAGTETTATELAGLTFMLLKNPDKMQRLTDEIRSSFNSTEDMNMSSLSRLQYLGACIEEGLRLYPPVPGGLARVTPQDGASVCGRWIPGGTIVQAPIYSIHRSPTNFKDSDSFKPERFLAEGHDIYLSDRRDAMNPFSTGPRNCLGKNLAYHEMRLVMASVLLHFDLELCDTTTDWLHQDMHLLWDKNPLMVKLRAVQ</sequence>
<dbReference type="InterPro" id="IPR036396">
    <property type="entry name" value="Cyt_P450_sf"/>
</dbReference>
<evidence type="ECO:0000256" key="9">
    <source>
        <dbReference type="ARBA" id="ARBA00023004"/>
    </source>
</evidence>
<evidence type="ECO:0000256" key="2">
    <source>
        <dbReference type="ARBA" id="ARBA00004167"/>
    </source>
</evidence>
<dbReference type="Pfam" id="PF00067">
    <property type="entry name" value="p450"/>
    <property type="match status" value="1"/>
</dbReference>
<dbReference type="InterPro" id="IPR002401">
    <property type="entry name" value="Cyt_P450_E_grp-I"/>
</dbReference>
<dbReference type="InterPro" id="IPR001128">
    <property type="entry name" value="Cyt_P450"/>
</dbReference>
<dbReference type="GO" id="GO:0005506">
    <property type="term" value="F:iron ion binding"/>
    <property type="evidence" value="ECO:0007669"/>
    <property type="project" value="InterPro"/>
</dbReference>
<comment type="similarity">
    <text evidence="3 13">Belongs to the cytochrome P450 family.</text>
</comment>
<dbReference type="AlphaFoldDB" id="A0A6A5R845"/>
<dbReference type="PROSITE" id="PS00086">
    <property type="entry name" value="CYTOCHROME_P450"/>
    <property type="match status" value="1"/>
</dbReference>
<evidence type="ECO:0000256" key="6">
    <source>
        <dbReference type="ARBA" id="ARBA00022723"/>
    </source>
</evidence>
<dbReference type="GO" id="GO:0016020">
    <property type="term" value="C:membrane"/>
    <property type="evidence" value="ECO:0007669"/>
    <property type="project" value="UniProtKB-SubCell"/>
</dbReference>
<dbReference type="InterPro" id="IPR017972">
    <property type="entry name" value="Cyt_P450_CS"/>
</dbReference>
<keyword evidence="9 12" id="KW-0408">Iron</keyword>
<dbReference type="GeneID" id="54351904"/>
<accession>A0A6A5R845</accession>
<dbReference type="SUPFAM" id="SSF48264">
    <property type="entry name" value="Cytochrome P450"/>
    <property type="match status" value="1"/>
</dbReference>
<reference evidence="14" key="1">
    <citation type="journal article" date="2020" name="Stud. Mycol.">
        <title>101 Dothideomycetes genomes: a test case for predicting lifestyles and emergence of pathogens.</title>
        <authorList>
            <person name="Haridas S."/>
            <person name="Albert R."/>
            <person name="Binder M."/>
            <person name="Bloem J."/>
            <person name="Labutti K."/>
            <person name="Salamov A."/>
            <person name="Andreopoulos B."/>
            <person name="Baker S."/>
            <person name="Barry K."/>
            <person name="Bills G."/>
            <person name="Bluhm B."/>
            <person name="Cannon C."/>
            <person name="Castanera R."/>
            <person name="Culley D."/>
            <person name="Daum C."/>
            <person name="Ezra D."/>
            <person name="Gonzalez J."/>
            <person name="Henrissat B."/>
            <person name="Kuo A."/>
            <person name="Liang C."/>
            <person name="Lipzen A."/>
            <person name="Lutzoni F."/>
            <person name="Magnuson J."/>
            <person name="Mondo S."/>
            <person name="Nolan M."/>
            <person name="Ohm R."/>
            <person name="Pangilinan J."/>
            <person name="Park H.-J."/>
            <person name="Ramirez L."/>
            <person name="Alfaro M."/>
            <person name="Sun H."/>
            <person name="Tritt A."/>
            <person name="Yoshinaga Y."/>
            <person name="Zwiers L.-H."/>
            <person name="Turgeon B."/>
            <person name="Goodwin S."/>
            <person name="Spatafora J."/>
            <person name="Crous P."/>
            <person name="Grigoriev I."/>
        </authorList>
    </citation>
    <scope>NUCLEOTIDE SEQUENCE</scope>
    <source>
        <strain evidence="14">CBS 183.55</strain>
    </source>
</reference>
<evidence type="ECO:0000256" key="5">
    <source>
        <dbReference type="ARBA" id="ARBA00022692"/>
    </source>
</evidence>
<dbReference type="GO" id="GO:0016705">
    <property type="term" value="F:oxidoreductase activity, acting on paired donors, with incorporation or reduction of molecular oxygen"/>
    <property type="evidence" value="ECO:0007669"/>
    <property type="project" value="InterPro"/>
</dbReference>
<dbReference type="FunFam" id="1.10.630.10:FF:000047">
    <property type="entry name" value="Cytochrome P450 monooxygenase"/>
    <property type="match status" value="1"/>
</dbReference>
<keyword evidence="5" id="KW-0812">Transmembrane</keyword>
<evidence type="ECO:0000256" key="12">
    <source>
        <dbReference type="PIRSR" id="PIRSR602401-1"/>
    </source>
</evidence>
<dbReference type="EMBL" id="ML979006">
    <property type="protein sequence ID" value="KAF1923390.1"/>
    <property type="molecule type" value="Genomic_DNA"/>
</dbReference>
<evidence type="ECO:0000256" key="1">
    <source>
        <dbReference type="ARBA" id="ARBA00001971"/>
    </source>
</evidence>
<evidence type="ECO:0000256" key="3">
    <source>
        <dbReference type="ARBA" id="ARBA00010617"/>
    </source>
</evidence>
<name>A0A6A5R845_9PLEO</name>
<evidence type="ECO:0000313" key="14">
    <source>
        <dbReference type="EMBL" id="KAF1923390.1"/>
    </source>
</evidence>
<dbReference type="PANTHER" id="PTHR24305">
    <property type="entry name" value="CYTOCHROME P450"/>
    <property type="match status" value="1"/>
</dbReference>
<keyword evidence="15" id="KW-1185">Reference proteome</keyword>
<comment type="subcellular location">
    <subcellularLocation>
        <location evidence="2">Membrane</location>
        <topology evidence="2">Single-pass membrane protein</topology>
    </subcellularLocation>
</comment>
<gene>
    <name evidence="14" type="ORF">M421DRAFT_425915</name>
</gene>
<dbReference type="GO" id="GO:0009403">
    <property type="term" value="P:toxin biosynthetic process"/>
    <property type="evidence" value="ECO:0007669"/>
    <property type="project" value="UniProtKB-ARBA"/>
</dbReference>
<evidence type="ECO:0000313" key="15">
    <source>
        <dbReference type="Proteomes" id="UP000800082"/>
    </source>
</evidence>
<evidence type="ECO:0000256" key="10">
    <source>
        <dbReference type="ARBA" id="ARBA00023033"/>
    </source>
</evidence>
<keyword evidence="4 12" id="KW-0349">Heme</keyword>
<dbReference type="Proteomes" id="UP000800082">
    <property type="component" value="Unassembled WGS sequence"/>
</dbReference>
<keyword evidence="10 13" id="KW-0503">Monooxygenase</keyword>
<evidence type="ECO:0000256" key="13">
    <source>
        <dbReference type="RuleBase" id="RU000461"/>
    </source>
</evidence>
<dbReference type="PRINTS" id="PR00463">
    <property type="entry name" value="EP450I"/>
</dbReference>
<proteinExistence type="inferred from homology"/>
<protein>
    <submittedName>
        <fullName evidence="14">Cytochrome P450 monooxygenase</fullName>
    </submittedName>
</protein>
<organism evidence="14 15">
    <name type="scientific">Didymella exigua CBS 183.55</name>
    <dbReference type="NCBI Taxonomy" id="1150837"/>
    <lineage>
        <taxon>Eukaryota</taxon>
        <taxon>Fungi</taxon>
        <taxon>Dikarya</taxon>
        <taxon>Ascomycota</taxon>
        <taxon>Pezizomycotina</taxon>
        <taxon>Dothideomycetes</taxon>
        <taxon>Pleosporomycetidae</taxon>
        <taxon>Pleosporales</taxon>
        <taxon>Pleosporineae</taxon>
        <taxon>Didymellaceae</taxon>
        <taxon>Didymella</taxon>
    </lineage>
</organism>
<evidence type="ECO:0000256" key="8">
    <source>
        <dbReference type="ARBA" id="ARBA00023002"/>
    </source>
</evidence>
<dbReference type="Gene3D" id="1.10.630.10">
    <property type="entry name" value="Cytochrome P450"/>
    <property type="match status" value="1"/>
</dbReference>
<dbReference type="GO" id="GO:0004497">
    <property type="term" value="F:monooxygenase activity"/>
    <property type="evidence" value="ECO:0007669"/>
    <property type="project" value="UniProtKB-KW"/>
</dbReference>
<dbReference type="PRINTS" id="PR00385">
    <property type="entry name" value="P450"/>
</dbReference>
<evidence type="ECO:0000256" key="4">
    <source>
        <dbReference type="ARBA" id="ARBA00022617"/>
    </source>
</evidence>
<evidence type="ECO:0000256" key="7">
    <source>
        <dbReference type="ARBA" id="ARBA00022989"/>
    </source>
</evidence>
<comment type="cofactor">
    <cofactor evidence="1 12">
        <name>heme</name>
        <dbReference type="ChEBI" id="CHEBI:30413"/>
    </cofactor>
</comment>
<evidence type="ECO:0000256" key="11">
    <source>
        <dbReference type="ARBA" id="ARBA00023136"/>
    </source>
</evidence>
<dbReference type="InterPro" id="IPR050121">
    <property type="entry name" value="Cytochrome_P450_monoxygenase"/>
</dbReference>
<feature type="binding site" description="axial binding residue" evidence="12">
    <location>
        <position position="434"/>
    </location>
    <ligand>
        <name>heme</name>
        <dbReference type="ChEBI" id="CHEBI:30413"/>
    </ligand>
    <ligandPart>
        <name>Fe</name>
        <dbReference type="ChEBI" id="CHEBI:18248"/>
    </ligandPart>
</feature>
<keyword evidence="6 12" id="KW-0479">Metal-binding</keyword>
<keyword evidence="7" id="KW-1133">Transmembrane helix</keyword>
<dbReference type="CDD" id="cd11058">
    <property type="entry name" value="CYP60B-like"/>
    <property type="match status" value="1"/>
</dbReference>
<dbReference type="GO" id="GO:0020037">
    <property type="term" value="F:heme binding"/>
    <property type="evidence" value="ECO:0007669"/>
    <property type="project" value="InterPro"/>
</dbReference>